<protein>
    <submittedName>
        <fullName evidence="3">Sulfurtransferase TusA</fullName>
        <ecNumber evidence="3">2.8.1.-</ecNumber>
    </submittedName>
</protein>
<evidence type="ECO:0000313" key="3">
    <source>
        <dbReference type="EMBL" id="CTQ69781.1"/>
    </source>
</evidence>
<dbReference type="RefSeq" id="WP_055671874.1">
    <property type="nucleotide sequence ID" value="NZ_CXWD01000007.1"/>
</dbReference>
<dbReference type="PANTHER" id="PTHR33279:SF6">
    <property type="entry name" value="SULFUR CARRIER PROTEIN YEDF-RELATED"/>
    <property type="match status" value="1"/>
</dbReference>
<dbReference type="InterPro" id="IPR001455">
    <property type="entry name" value="TusA-like"/>
</dbReference>
<accession>A0A0M7A5B6</accession>
<dbReference type="PROSITE" id="PS01148">
    <property type="entry name" value="UPF0033"/>
    <property type="match status" value="1"/>
</dbReference>
<dbReference type="InterPro" id="IPR036868">
    <property type="entry name" value="TusA-like_sf"/>
</dbReference>
<reference evidence="4" key="1">
    <citation type="submission" date="2015-07" db="EMBL/GenBank/DDBJ databases">
        <authorList>
            <person name="Rodrigo-Torres Lidia"/>
            <person name="Arahal R.David."/>
        </authorList>
    </citation>
    <scope>NUCLEOTIDE SEQUENCE [LARGE SCALE GENOMIC DNA]</scope>
    <source>
        <strain evidence="4">CECT 5112</strain>
    </source>
</reference>
<evidence type="ECO:0000259" key="2">
    <source>
        <dbReference type="PROSITE" id="PS01148"/>
    </source>
</evidence>
<feature type="domain" description="UPF0033" evidence="2">
    <location>
        <begin position="19"/>
        <end position="43"/>
    </location>
</feature>
<dbReference type="PANTHER" id="PTHR33279">
    <property type="entry name" value="SULFUR CARRIER PROTEIN YEDF-RELATED"/>
    <property type="match status" value="1"/>
</dbReference>
<organism evidence="3 4">
    <name type="scientific">Roseibium alexandrii</name>
    <dbReference type="NCBI Taxonomy" id="388408"/>
    <lineage>
        <taxon>Bacteria</taxon>
        <taxon>Pseudomonadati</taxon>
        <taxon>Pseudomonadota</taxon>
        <taxon>Alphaproteobacteria</taxon>
        <taxon>Hyphomicrobiales</taxon>
        <taxon>Stappiaceae</taxon>
        <taxon>Roseibium</taxon>
    </lineage>
</organism>
<evidence type="ECO:0000313" key="4">
    <source>
        <dbReference type="Proteomes" id="UP000053235"/>
    </source>
</evidence>
<proteinExistence type="inferred from homology"/>
<dbReference type="Pfam" id="PF01206">
    <property type="entry name" value="TusA"/>
    <property type="match status" value="1"/>
</dbReference>
<comment type="similarity">
    <text evidence="1">Belongs to the sulfur carrier protein TusA family.</text>
</comment>
<evidence type="ECO:0000256" key="1">
    <source>
        <dbReference type="ARBA" id="ARBA00008984"/>
    </source>
</evidence>
<sequence>MQGKQDAVNGVARVTENTLDLMGLKCPLPVLKTKKALSRLNAGAELTVQTTDPMAEIDIPHFCQEQGHTLVNKEKTETGHSFVIRKG</sequence>
<dbReference type="SUPFAM" id="SSF64307">
    <property type="entry name" value="SirA-like"/>
    <property type="match status" value="1"/>
</dbReference>
<dbReference type="STRING" id="388408.LAX5112_02246"/>
<dbReference type="EMBL" id="CXWD01000007">
    <property type="protein sequence ID" value="CTQ69781.1"/>
    <property type="molecule type" value="Genomic_DNA"/>
</dbReference>
<keyword evidence="4" id="KW-1185">Reference proteome</keyword>
<keyword evidence="3" id="KW-0808">Transferase</keyword>
<name>A0A0M7A5B6_9HYPH</name>
<dbReference type="EC" id="2.8.1.-" evidence="3"/>
<dbReference type="Gene3D" id="3.30.110.40">
    <property type="entry name" value="TusA-like domain"/>
    <property type="match status" value="1"/>
</dbReference>
<gene>
    <name evidence="3" type="primary">tusA</name>
    <name evidence="3" type="ORF">LAX5112_02246</name>
</gene>
<dbReference type="Proteomes" id="UP000053235">
    <property type="component" value="Unassembled WGS sequence"/>
</dbReference>
<dbReference type="OrthoDB" id="9797551at2"/>
<dbReference type="GO" id="GO:0016740">
    <property type="term" value="F:transferase activity"/>
    <property type="evidence" value="ECO:0007669"/>
    <property type="project" value="UniProtKB-KW"/>
</dbReference>
<dbReference type="CDD" id="cd00291">
    <property type="entry name" value="SirA_YedF_YeeD"/>
    <property type="match status" value="1"/>
</dbReference>
<dbReference type="AlphaFoldDB" id="A0A0M7A5B6"/>